<name>A0A0F4Z789_RASE3</name>
<dbReference type="PANTHER" id="PTHR11362">
    <property type="entry name" value="PHOSPHATIDYLETHANOLAMINE-BINDING PROTEIN"/>
    <property type="match status" value="1"/>
</dbReference>
<accession>A0A0F4Z789</accession>
<dbReference type="EMBL" id="LASV01000014">
    <property type="protein sequence ID" value="KKA25723.1"/>
    <property type="molecule type" value="Genomic_DNA"/>
</dbReference>
<dbReference type="InterPro" id="IPR035810">
    <property type="entry name" value="PEBP_euk"/>
</dbReference>
<dbReference type="STRING" id="1408163.A0A0F4Z789"/>
<dbReference type="GO" id="GO:0005543">
    <property type="term" value="F:phospholipid binding"/>
    <property type="evidence" value="ECO:0007669"/>
    <property type="project" value="TreeGrafter"/>
</dbReference>
<evidence type="ECO:0008006" key="4">
    <source>
        <dbReference type="Google" id="ProtNLM"/>
    </source>
</evidence>
<dbReference type="AlphaFoldDB" id="A0A0F4Z789"/>
<dbReference type="RefSeq" id="XP_013332335.1">
    <property type="nucleotide sequence ID" value="XM_013476881.1"/>
</dbReference>
<evidence type="ECO:0000256" key="1">
    <source>
        <dbReference type="SAM" id="SignalP"/>
    </source>
</evidence>
<dbReference type="SUPFAM" id="SSF49777">
    <property type="entry name" value="PEBP-like"/>
    <property type="match status" value="1"/>
</dbReference>
<comment type="caution">
    <text evidence="2">The sequence shown here is derived from an EMBL/GenBank/DDBJ whole genome shotgun (WGS) entry which is preliminary data.</text>
</comment>
<reference evidence="2 3" key="1">
    <citation type="submission" date="2015-04" db="EMBL/GenBank/DDBJ databases">
        <authorList>
            <person name="Heijne W.H."/>
            <person name="Fedorova N.D."/>
            <person name="Nierman W.C."/>
            <person name="Vollebregt A.W."/>
            <person name="Zhao Z."/>
            <person name="Wu L."/>
            <person name="Kumar M."/>
            <person name="Stam H."/>
            <person name="van den Berg M.A."/>
            <person name="Pel H.J."/>
        </authorList>
    </citation>
    <scope>NUCLEOTIDE SEQUENCE [LARGE SCALE GENOMIC DNA]</scope>
    <source>
        <strain evidence="2 3">CBS 393.64</strain>
    </source>
</reference>
<evidence type="ECO:0000313" key="2">
    <source>
        <dbReference type="EMBL" id="KKA25723.1"/>
    </source>
</evidence>
<dbReference type="Gene3D" id="3.90.280.10">
    <property type="entry name" value="PEBP-like"/>
    <property type="match status" value="1"/>
</dbReference>
<feature type="chain" id="PRO_5002482242" description="Phosphatidylethanolamine-binding protein" evidence="1">
    <location>
        <begin position="25"/>
        <end position="265"/>
    </location>
</feature>
<organism evidence="2 3">
    <name type="scientific">Rasamsonia emersonii (strain ATCC 16479 / CBS 393.64 / IMI 116815)</name>
    <dbReference type="NCBI Taxonomy" id="1408163"/>
    <lineage>
        <taxon>Eukaryota</taxon>
        <taxon>Fungi</taxon>
        <taxon>Dikarya</taxon>
        <taxon>Ascomycota</taxon>
        <taxon>Pezizomycotina</taxon>
        <taxon>Eurotiomycetes</taxon>
        <taxon>Eurotiomycetidae</taxon>
        <taxon>Eurotiales</taxon>
        <taxon>Trichocomaceae</taxon>
        <taxon>Rasamsonia</taxon>
    </lineage>
</organism>
<gene>
    <name evidence="2" type="ORF">T310_0279</name>
</gene>
<dbReference type="Proteomes" id="UP000053958">
    <property type="component" value="Unassembled WGS sequence"/>
</dbReference>
<feature type="signal peptide" evidence="1">
    <location>
        <begin position="1"/>
        <end position="24"/>
    </location>
</feature>
<dbReference type="CDD" id="cd00866">
    <property type="entry name" value="PEBP_euk"/>
    <property type="match status" value="1"/>
</dbReference>
<proteinExistence type="predicted"/>
<dbReference type="GO" id="GO:0046578">
    <property type="term" value="P:regulation of Ras protein signal transduction"/>
    <property type="evidence" value="ECO:0007669"/>
    <property type="project" value="TreeGrafter"/>
</dbReference>
<dbReference type="OrthoDB" id="2506647at2759"/>
<keyword evidence="1" id="KW-0732">Signal</keyword>
<dbReference type="GeneID" id="25312334"/>
<dbReference type="PANTHER" id="PTHR11362:SF148">
    <property type="entry name" value="CARBOXYPEPTIDASE Y INHIBITOR"/>
    <property type="match status" value="1"/>
</dbReference>
<dbReference type="GO" id="GO:0030162">
    <property type="term" value="P:regulation of proteolysis"/>
    <property type="evidence" value="ECO:0007669"/>
    <property type="project" value="TreeGrafter"/>
</dbReference>
<dbReference type="Pfam" id="PF01161">
    <property type="entry name" value="PBP"/>
    <property type="match status" value="1"/>
</dbReference>
<dbReference type="GO" id="GO:0030414">
    <property type="term" value="F:peptidase inhibitor activity"/>
    <property type="evidence" value="ECO:0007669"/>
    <property type="project" value="TreeGrafter"/>
</dbReference>
<dbReference type="InterPro" id="IPR008914">
    <property type="entry name" value="PEBP"/>
</dbReference>
<protein>
    <recommendedName>
        <fullName evidence="4">Phosphatidylethanolamine-binding protein</fullName>
    </recommendedName>
</protein>
<keyword evidence="3" id="KW-1185">Reference proteome</keyword>
<evidence type="ECO:0000313" key="3">
    <source>
        <dbReference type="Proteomes" id="UP000053958"/>
    </source>
</evidence>
<sequence>MTTILSLLIVFGFFALQQPCEVAATRGPTQVMINKDISVQSETRNAPRCFLLIIPVMDRTCHMTNCFFIGRLLASLIIPDVLDDFLPQYSLQITYPATHTTVQLGNQVQPSQVHSTPVFDFRPLGSSSLSADTNNKTFTLILTDPDARSRKNPDWSEMCHWIVTNITSPELVMPGNPDRSPTPAVLKTYLPPGPPKGTGWHRYVFVLLAGDANEARNLQAPKDRKHWGYGRVRHGIRDWAQDNKLKILSANFFYSMSGNDTSNTE</sequence>
<dbReference type="InterPro" id="IPR036610">
    <property type="entry name" value="PEBP-like_sf"/>
</dbReference>